<dbReference type="Proteomes" id="UP000751190">
    <property type="component" value="Unassembled WGS sequence"/>
</dbReference>
<accession>A0A8J6CD81</accession>
<sequence>MASERQPPTAVLGLCDASLAGARVLLSHILAAGPAESAGRWSVSWDDARDAGAREPTHVPPPAFALRAVGGGSAAPALAHVEGAMVSPANGPPLALLAVNADVPAGECVRRAAEVVDALLRLRADNAPPHVVILGALRFVPERGLASEVHVATASPARAREPPALPRALLALPALRADAQLHDRFLATLVPLLLARGARVTLLAISSLGAGVGAGAGASVSDGGAPAASLAACLAALVGRPCALDARLVAQLESKRYTDALVETTGFFLYT</sequence>
<organism evidence="1 2">
    <name type="scientific">Diacronema lutheri</name>
    <name type="common">Unicellular marine alga</name>
    <name type="synonym">Monochrysis lutheri</name>
    <dbReference type="NCBI Taxonomy" id="2081491"/>
    <lineage>
        <taxon>Eukaryota</taxon>
        <taxon>Haptista</taxon>
        <taxon>Haptophyta</taxon>
        <taxon>Pavlovophyceae</taxon>
        <taxon>Pavlovales</taxon>
        <taxon>Pavlovaceae</taxon>
        <taxon>Diacronema</taxon>
    </lineage>
</organism>
<proteinExistence type="predicted"/>
<evidence type="ECO:0000313" key="1">
    <source>
        <dbReference type="EMBL" id="KAG8463268.1"/>
    </source>
</evidence>
<dbReference type="AlphaFoldDB" id="A0A8J6CD81"/>
<name>A0A8J6CD81_DIALT</name>
<evidence type="ECO:0000313" key="2">
    <source>
        <dbReference type="Proteomes" id="UP000751190"/>
    </source>
</evidence>
<reference evidence="1" key="1">
    <citation type="submission" date="2021-05" db="EMBL/GenBank/DDBJ databases">
        <title>The genome of the haptophyte Pavlova lutheri (Diacronema luteri, Pavlovales) - a model for lipid biosynthesis in eukaryotic algae.</title>
        <authorList>
            <person name="Hulatt C.J."/>
            <person name="Posewitz M.C."/>
        </authorList>
    </citation>
    <scope>NUCLEOTIDE SEQUENCE</scope>
    <source>
        <strain evidence="1">NIVA-4/92</strain>
    </source>
</reference>
<comment type="caution">
    <text evidence="1">The sequence shown here is derived from an EMBL/GenBank/DDBJ whole genome shotgun (WGS) entry which is preliminary data.</text>
</comment>
<protein>
    <submittedName>
        <fullName evidence="1">Uncharacterized protein</fullName>
    </submittedName>
</protein>
<keyword evidence="2" id="KW-1185">Reference proteome</keyword>
<gene>
    <name evidence="1" type="ORF">KFE25_004779</name>
</gene>
<dbReference type="EMBL" id="JAGTXO010000016">
    <property type="protein sequence ID" value="KAG8463268.1"/>
    <property type="molecule type" value="Genomic_DNA"/>
</dbReference>